<evidence type="ECO:0000259" key="2">
    <source>
        <dbReference type="Pfam" id="PF18810"/>
    </source>
</evidence>
<dbReference type="Proteomes" id="UP000323105">
    <property type="component" value="Unassembled WGS sequence"/>
</dbReference>
<reference evidence="3 4" key="1">
    <citation type="journal article" date="2019" name="Microbiol. Resour. Announc.">
        <title>Draft Genome Sequence of Comamonas testosteroni TA441, a Bacterium That Has a Cryptic Phenol Degradation Gene Cluster.</title>
        <authorList>
            <person name="Arai H."/>
            <person name="Ishii M."/>
        </authorList>
    </citation>
    <scope>NUCLEOTIDE SEQUENCE [LARGE SCALE GENOMIC DNA]</scope>
    <source>
        <strain evidence="3 4">TA441</strain>
    </source>
</reference>
<feature type="domain" description="Phage-Barnase-EndoU-ColicinE5/D-RelE like nuclease 2" evidence="2">
    <location>
        <begin position="324"/>
        <end position="431"/>
    </location>
</feature>
<proteinExistence type="predicted"/>
<dbReference type="Pfam" id="PF04233">
    <property type="entry name" value="Phage_Mu_F"/>
    <property type="match status" value="1"/>
</dbReference>
<evidence type="ECO:0000313" key="3">
    <source>
        <dbReference type="EMBL" id="GEQ77430.1"/>
    </source>
</evidence>
<protein>
    <recommendedName>
        <fullName evidence="5">Phage head morphogenesis protein</fullName>
    </recommendedName>
</protein>
<dbReference type="EMBL" id="BKBW01000013">
    <property type="protein sequence ID" value="GEQ77430.1"/>
    <property type="molecule type" value="Genomic_DNA"/>
</dbReference>
<dbReference type="NCBIfam" id="TIGR01641">
    <property type="entry name" value="phageSPP1_gp7"/>
    <property type="match status" value="1"/>
</dbReference>
<gene>
    <name evidence="3" type="ORF">CTTA_4435</name>
</gene>
<dbReference type="RefSeq" id="WP_149356845.1">
    <property type="nucleotide sequence ID" value="NZ_BKBW01000013.1"/>
</dbReference>
<dbReference type="AlphaFoldDB" id="A0A5A7MIW9"/>
<name>A0A5A7MIW9_COMTE</name>
<feature type="domain" description="Phage head morphogenesis" evidence="1">
    <location>
        <begin position="59"/>
        <end position="196"/>
    </location>
</feature>
<accession>A0A5A7MIW9</accession>
<dbReference type="InterPro" id="IPR041110">
    <property type="entry name" value="PBECR2"/>
</dbReference>
<sequence>MTVQAPALAHAFGLPPKRAIRYLQSKGLRVTGNWTEMRDEAHARDFTVANVLKADVLADIHTELLRTMREGGTLQQFKDQLIPRLKAKGWLGRDYTTEELQRAGRVDLATGEIRKGLTAYRLKTIFQTNMQSAFMAGRYRELREQVDTRPYWQYIAVMDARTRPEHAALNGKVFRWDDPIWKVIFPPNGYNCRCSVRALSERDMARKGLSVSSSEGKLHQVQVPQRDGSSITVTRYDDGIPGGAVFQPDAGFDSNPGIRFPQLDPAVRRPVRELDGQISWTDLQLQPLQKVSEDMKLPAPELLPKAVTRNAAADVVRTVLGLADQATRLVETPAGDVLLRSEYIDHVTEKDADARERFANFILPTLMDPYEVWLTMYDDGRPRRRYIGLYRSSKYDILVVAKVMTDGTVFWNLMHAQSRALDRQRKGKLLWGK</sequence>
<dbReference type="Pfam" id="PF18810">
    <property type="entry name" value="PBECR2"/>
    <property type="match status" value="1"/>
</dbReference>
<evidence type="ECO:0000259" key="1">
    <source>
        <dbReference type="Pfam" id="PF04233"/>
    </source>
</evidence>
<evidence type="ECO:0000313" key="4">
    <source>
        <dbReference type="Proteomes" id="UP000323105"/>
    </source>
</evidence>
<dbReference type="InterPro" id="IPR006528">
    <property type="entry name" value="Phage_head_morphogenesis_dom"/>
</dbReference>
<organism evidence="3 4">
    <name type="scientific">Comamonas testosteroni</name>
    <name type="common">Pseudomonas testosteroni</name>
    <dbReference type="NCBI Taxonomy" id="285"/>
    <lineage>
        <taxon>Bacteria</taxon>
        <taxon>Pseudomonadati</taxon>
        <taxon>Pseudomonadota</taxon>
        <taxon>Betaproteobacteria</taxon>
        <taxon>Burkholderiales</taxon>
        <taxon>Comamonadaceae</taxon>
        <taxon>Comamonas</taxon>
    </lineage>
</organism>
<evidence type="ECO:0008006" key="5">
    <source>
        <dbReference type="Google" id="ProtNLM"/>
    </source>
</evidence>
<comment type="caution">
    <text evidence="3">The sequence shown here is derived from an EMBL/GenBank/DDBJ whole genome shotgun (WGS) entry which is preliminary data.</text>
</comment>